<reference evidence="1" key="1">
    <citation type="journal article" date="2014" name="Front. Microbiol.">
        <title>High frequency of phylogenetically diverse reductive dehalogenase-homologous genes in deep subseafloor sedimentary metagenomes.</title>
        <authorList>
            <person name="Kawai M."/>
            <person name="Futagami T."/>
            <person name="Toyoda A."/>
            <person name="Takaki Y."/>
            <person name="Nishi S."/>
            <person name="Hori S."/>
            <person name="Arai W."/>
            <person name="Tsubouchi T."/>
            <person name="Morono Y."/>
            <person name="Uchiyama I."/>
            <person name="Ito T."/>
            <person name="Fujiyama A."/>
            <person name="Inagaki F."/>
            <person name="Takami H."/>
        </authorList>
    </citation>
    <scope>NUCLEOTIDE SEQUENCE</scope>
    <source>
        <strain evidence="1">Expedition CK06-06</strain>
    </source>
</reference>
<gene>
    <name evidence="1" type="ORF">S01H1_79850</name>
</gene>
<protein>
    <submittedName>
        <fullName evidence="1">Uncharacterized protein</fullName>
    </submittedName>
</protein>
<evidence type="ECO:0000313" key="1">
    <source>
        <dbReference type="EMBL" id="GAG43485.1"/>
    </source>
</evidence>
<sequence length="183" mass="18161">MLAAFLICWAHGASAVVSGITFSDVTAGAFAAVWLSDEPVSAATVRVFADGAGTSEITQTLSVTAVSTGLLLGIAKVDVSGVAADTCVYVQTETTGSSSVVEPSSPPYLEVCTEAASRKANALGRPIANDLIRHGILAPDGATPAAGALMLLSVPGLGAHPLSAFAGGGLPSPSAVADLHNLF</sequence>
<accession>X0XK00</accession>
<dbReference type="AlphaFoldDB" id="X0XK00"/>
<proteinExistence type="predicted"/>
<comment type="caution">
    <text evidence="1">The sequence shown here is derived from an EMBL/GenBank/DDBJ whole genome shotgun (WGS) entry which is preliminary data.</text>
</comment>
<name>X0XK00_9ZZZZ</name>
<organism evidence="1">
    <name type="scientific">marine sediment metagenome</name>
    <dbReference type="NCBI Taxonomy" id="412755"/>
    <lineage>
        <taxon>unclassified sequences</taxon>
        <taxon>metagenomes</taxon>
        <taxon>ecological metagenomes</taxon>
    </lineage>
</organism>
<dbReference type="EMBL" id="BARS01053869">
    <property type="protein sequence ID" value="GAG43485.1"/>
    <property type="molecule type" value="Genomic_DNA"/>
</dbReference>
<feature type="non-terminal residue" evidence="1">
    <location>
        <position position="183"/>
    </location>
</feature>